<reference evidence="1 2" key="1">
    <citation type="submission" date="2019-09" db="EMBL/GenBank/DDBJ databases">
        <authorList>
            <person name="Chandra G."/>
            <person name="Truman W A."/>
        </authorList>
    </citation>
    <scope>NUCLEOTIDE SEQUENCE [LARGE SCALE GENOMIC DNA]</scope>
    <source>
        <strain evidence="1">PS900</strain>
    </source>
</reference>
<gene>
    <name evidence="1" type="ORF">PS900_00357</name>
</gene>
<proteinExistence type="predicted"/>
<dbReference type="Proteomes" id="UP000325723">
    <property type="component" value="Unassembled WGS sequence"/>
</dbReference>
<evidence type="ECO:0000313" key="1">
    <source>
        <dbReference type="EMBL" id="VVO52220.1"/>
    </source>
</evidence>
<comment type="caution">
    <text evidence="1">The sequence shown here is derived from an EMBL/GenBank/DDBJ whole genome shotgun (WGS) entry which is preliminary data.</text>
</comment>
<dbReference type="EMBL" id="CABVIE010000001">
    <property type="protein sequence ID" value="VVO52220.1"/>
    <property type="molecule type" value="Genomic_DNA"/>
</dbReference>
<name>A0A8H2RP91_PSEFL</name>
<organism evidence="1 2">
    <name type="scientific">Pseudomonas fluorescens</name>
    <dbReference type="NCBI Taxonomy" id="294"/>
    <lineage>
        <taxon>Bacteria</taxon>
        <taxon>Pseudomonadati</taxon>
        <taxon>Pseudomonadota</taxon>
        <taxon>Gammaproteobacteria</taxon>
        <taxon>Pseudomonadales</taxon>
        <taxon>Pseudomonadaceae</taxon>
        <taxon>Pseudomonas</taxon>
    </lineage>
</organism>
<evidence type="ECO:0000313" key="2">
    <source>
        <dbReference type="Proteomes" id="UP000325723"/>
    </source>
</evidence>
<protein>
    <submittedName>
        <fullName evidence="1">Uncharacterized protein</fullName>
    </submittedName>
</protein>
<dbReference type="AlphaFoldDB" id="A0A8H2RP91"/>
<sequence>MSKPDRSFVYFPVGVDIFSRALLCWSSNEKKVFSNCCFACVSDCLFSAASVFSCAEADRSSSILVDSSSLLCNTIVSKSAIRLKKPNMGFNVPPRKSPNVPQSEFSLLNPLLNSMRYKESTKPKTPVAIPNIQVIHLNRFRGVMLSNFSSRFNLLRFLVQRNFWLTGGF</sequence>
<accession>A0A8H2RP91</accession>